<accession>A0A0J7K346</accession>
<evidence type="ECO:0008006" key="3">
    <source>
        <dbReference type="Google" id="ProtNLM"/>
    </source>
</evidence>
<protein>
    <recommendedName>
        <fullName evidence="3">DDE Tnp4 domain-containing protein</fullName>
    </recommendedName>
</protein>
<dbReference type="EMBL" id="LBMM01015612">
    <property type="protein sequence ID" value="KMQ84739.1"/>
    <property type="molecule type" value="Genomic_DNA"/>
</dbReference>
<gene>
    <name evidence="1" type="ORF">RF55_17217</name>
</gene>
<keyword evidence="2" id="KW-1185">Reference proteome</keyword>
<dbReference type="PaxDb" id="67767-A0A0J7K346"/>
<proteinExistence type="predicted"/>
<dbReference type="OrthoDB" id="6765180at2759"/>
<evidence type="ECO:0000313" key="2">
    <source>
        <dbReference type="Proteomes" id="UP000036403"/>
    </source>
</evidence>
<name>A0A0J7K346_LASNI</name>
<reference evidence="1 2" key="1">
    <citation type="submission" date="2015-04" db="EMBL/GenBank/DDBJ databases">
        <title>Lasius niger genome sequencing.</title>
        <authorList>
            <person name="Konorov E.A."/>
            <person name="Nikitin M.A."/>
            <person name="Kirill M.V."/>
            <person name="Chang P."/>
        </authorList>
    </citation>
    <scope>NUCLEOTIDE SEQUENCE [LARGE SCALE GENOMIC DNA]</scope>
    <source>
        <tissue evidence="1">Whole</tissue>
    </source>
</reference>
<evidence type="ECO:0000313" key="1">
    <source>
        <dbReference type="EMBL" id="KMQ84739.1"/>
    </source>
</evidence>
<dbReference type="Proteomes" id="UP000036403">
    <property type="component" value="Unassembled WGS sequence"/>
</dbReference>
<organism evidence="1 2">
    <name type="scientific">Lasius niger</name>
    <name type="common">Black garden ant</name>
    <dbReference type="NCBI Taxonomy" id="67767"/>
    <lineage>
        <taxon>Eukaryota</taxon>
        <taxon>Metazoa</taxon>
        <taxon>Ecdysozoa</taxon>
        <taxon>Arthropoda</taxon>
        <taxon>Hexapoda</taxon>
        <taxon>Insecta</taxon>
        <taxon>Pterygota</taxon>
        <taxon>Neoptera</taxon>
        <taxon>Endopterygota</taxon>
        <taxon>Hymenoptera</taxon>
        <taxon>Apocrita</taxon>
        <taxon>Aculeata</taxon>
        <taxon>Formicoidea</taxon>
        <taxon>Formicidae</taxon>
        <taxon>Formicinae</taxon>
        <taxon>Lasius</taxon>
        <taxon>Lasius</taxon>
    </lineage>
</organism>
<comment type="caution">
    <text evidence="1">The sequence shown here is derived from an EMBL/GenBank/DDBJ whole genome shotgun (WGS) entry which is preliminary data.</text>
</comment>
<sequence>MALQIHCFVCDFAGTPKIMKKINRPDYELRRQIATGYQQNLHKPVEEMNLESRLCINCYRTISTENELRNDPTCIKLNIFRQTNRATCLICNGVGNLRRFTMEARVQIFIDINIFIPERTRCCHDHLNRHGKLLQDHYPHLQYFNTLYKLNEEELQNFLLNMREASKADPYSDHTTFSEEDLKTLSSVTREQFQELLTFCDPVPVQSNVHRYVTEKHLLLFLCKLCQGLSDDFWKVIRQTLAISIVRQSLMIRFVSQNIGLGAITRQEYIDRHVTEFANALYNPDAPNPTAIACIDGTYSYIEKSNNFQALRQSYSLHKGRHLIKPALIVAPNGYILDIHGPYFSDSRNNDAVMLRSEFEKDADALRQWLGENAILIVDRGYRDILPLLDNLGIDHRMPVFFSKAKGNWRLKKQTILDL</sequence>
<dbReference type="AlphaFoldDB" id="A0A0J7K346"/>